<dbReference type="Pfam" id="PF01535">
    <property type="entry name" value="PPR"/>
    <property type="match status" value="2"/>
</dbReference>
<dbReference type="NCBIfam" id="TIGR00756">
    <property type="entry name" value="PPR"/>
    <property type="match status" value="3"/>
</dbReference>
<evidence type="ECO:0000256" key="1">
    <source>
        <dbReference type="ARBA" id="ARBA00022737"/>
    </source>
</evidence>
<dbReference type="AlphaFoldDB" id="A0A2I0B4M4"/>
<protein>
    <submittedName>
        <fullName evidence="3">Pentatricopeptide repeat-containing protein</fullName>
        <ecNumber evidence="3">2.1.1.204</ecNumber>
    </submittedName>
</protein>
<name>A0A2I0B4M4_9ASPA</name>
<dbReference type="InterPro" id="IPR051114">
    <property type="entry name" value="Mito_RNA_Proc_CCM1"/>
</dbReference>
<reference evidence="3 4" key="1">
    <citation type="journal article" date="2017" name="Nature">
        <title>The Apostasia genome and the evolution of orchids.</title>
        <authorList>
            <person name="Zhang G.Q."/>
            <person name="Liu K.W."/>
            <person name="Li Z."/>
            <person name="Lohaus R."/>
            <person name="Hsiao Y.Y."/>
            <person name="Niu S.C."/>
            <person name="Wang J.Y."/>
            <person name="Lin Y.C."/>
            <person name="Xu Q."/>
            <person name="Chen L.J."/>
            <person name="Yoshida K."/>
            <person name="Fujiwara S."/>
            <person name="Wang Z.W."/>
            <person name="Zhang Y.Q."/>
            <person name="Mitsuda N."/>
            <person name="Wang M."/>
            <person name="Liu G.H."/>
            <person name="Pecoraro L."/>
            <person name="Huang H.X."/>
            <person name="Xiao X.J."/>
            <person name="Lin M."/>
            <person name="Wu X.Y."/>
            <person name="Wu W.L."/>
            <person name="Chen Y.Y."/>
            <person name="Chang S.B."/>
            <person name="Sakamoto S."/>
            <person name="Ohme-Takagi M."/>
            <person name="Yagi M."/>
            <person name="Zeng S.J."/>
            <person name="Shen C.Y."/>
            <person name="Yeh C.M."/>
            <person name="Luo Y.B."/>
            <person name="Tsai W.C."/>
            <person name="Van de Peer Y."/>
            <person name="Liu Z.J."/>
        </authorList>
    </citation>
    <scope>NUCLEOTIDE SEQUENCE [LARGE SCALE GENOMIC DNA]</scope>
    <source>
        <strain evidence="4">cv. Shenzhen</strain>
        <tissue evidence="3">Stem</tissue>
    </source>
</reference>
<dbReference type="PANTHER" id="PTHR47934">
    <property type="entry name" value="PENTATRICOPEPTIDE REPEAT-CONTAINING PROTEIN PET309, MITOCHONDRIAL"/>
    <property type="match status" value="1"/>
</dbReference>
<dbReference type="Gene3D" id="1.25.40.10">
    <property type="entry name" value="Tetratricopeptide repeat domain"/>
    <property type="match status" value="2"/>
</dbReference>
<dbReference type="OrthoDB" id="185373at2759"/>
<keyword evidence="3" id="KW-0808">Transferase</keyword>
<feature type="repeat" description="PPR" evidence="2">
    <location>
        <begin position="317"/>
        <end position="351"/>
    </location>
</feature>
<dbReference type="InterPro" id="IPR011990">
    <property type="entry name" value="TPR-like_helical_dom_sf"/>
</dbReference>
<evidence type="ECO:0000313" key="4">
    <source>
        <dbReference type="Proteomes" id="UP000236161"/>
    </source>
</evidence>
<dbReference type="GO" id="GO:0032259">
    <property type="term" value="P:methylation"/>
    <property type="evidence" value="ECO:0007669"/>
    <property type="project" value="UniProtKB-KW"/>
</dbReference>
<feature type="repeat" description="PPR" evidence="2">
    <location>
        <begin position="216"/>
        <end position="250"/>
    </location>
</feature>
<dbReference type="GO" id="GO:0005739">
    <property type="term" value="C:mitochondrion"/>
    <property type="evidence" value="ECO:0007669"/>
    <property type="project" value="TreeGrafter"/>
</dbReference>
<dbReference type="GO" id="GO:0007005">
    <property type="term" value="P:mitochondrion organization"/>
    <property type="evidence" value="ECO:0007669"/>
    <property type="project" value="TreeGrafter"/>
</dbReference>
<dbReference type="InterPro" id="IPR002885">
    <property type="entry name" value="PPR_rpt"/>
</dbReference>
<feature type="repeat" description="PPR" evidence="2">
    <location>
        <begin position="181"/>
        <end position="215"/>
    </location>
</feature>
<keyword evidence="4" id="KW-1185">Reference proteome</keyword>
<dbReference type="Proteomes" id="UP000236161">
    <property type="component" value="Unassembled WGS sequence"/>
</dbReference>
<dbReference type="EC" id="2.1.1.204" evidence="3"/>
<dbReference type="GO" id="GO:0008168">
    <property type="term" value="F:methyltransferase activity"/>
    <property type="evidence" value="ECO:0007669"/>
    <property type="project" value="UniProtKB-KW"/>
</dbReference>
<evidence type="ECO:0000313" key="3">
    <source>
        <dbReference type="EMBL" id="PKA62755.1"/>
    </source>
</evidence>
<dbReference type="GO" id="GO:0003729">
    <property type="term" value="F:mRNA binding"/>
    <property type="evidence" value="ECO:0007669"/>
    <property type="project" value="TreeGrafter"/>
</dbReference>
<dbReference type="PROSITE" id="PS51375">
    <property type="entry name" value="PPR"/>
    <property type="match status" value="3"/>
</dbReference>
<accession>A0A2I0B4M4</accession>
<keyword evidence="3" id="KW-0489">Methyltransferase</keyword>
<dbReference type="Pfam" id="PF13041">
    <property type="entry name" value="PPR_2"/>
    <property type="match status" value="2"/>
</dbReference>
<proteinExistence type="predicted"/>
<dbReference type="EMBL" id="KZ451915">
    <property type="protein sequence ID" value="PKA62755.1"/>
    <property type="molecule type" value="Genomic_DNA"/>
</dbReference>
<dbReference type="PANTHER" id="PTHR47934:SF26">
    <property type="entry name" value="SMALL RIBOSOMAL SUBUNIT PROTEIN MS78 (RPPR3A)"/>
    <property type="match status" value="1"/>
</dbReference>
<sequence length="413" mass="46013">MAILSSSCRRFSYLHRILLRLSTDAASNSGTINSPPPLSASAAKSRLRKEFDPDKALAIISSLPNNPSSPVSSGRYAVELAVRRLTRAHRFADVESLLESRKSDPSSLPEAFVSTLILSYGSARMLGRAIATFEDVPRLCSAPPTVVSFNALLSAAIRAKKHRQVHKLFSEISSKYSISPNRFSYGVLLKALCLSEKTQKALGVLKEMEEKGIEVTAVIYTTLMDSLYKAGKPERAQELWKEMVEKDCHPDLAAYNVKIMHQALYGRPEEVMESISELEAAGLKPDTITFNYLMDCYSRNAGFDDAKEVYKRISVPNASTFKIMLNILCEKGDFEAGFNVFKDSMKHNKIPDFQRVRSLVVGLAKNSKVEEAKMVIRVIRERYPESLIGGWKKVEEELGLQAEEVVAGKHELL</sequence>
<keyword evidence="1" id="KW-0677">Repeat</keyword>
<dbReference type="STRING" id="1088818.A0A2I0B4M4"/>
<evidence type="ECO:0000256" key="2">
    <source>
        <dbReference type="PROSITE-ProRule" id="PRU00708"/>
    </source>
</evidence>
<dbReference type="GO" id="GO:0006396">
    <property type="term" value="P:RNA processing"/>
    <property type="evidence" value="ECO:0007669"/>
    <property type="project" value="TreeGrafter"/>
</dbReference>
<organism evidence="3 4">
    <name type="scientific">Apostasia shenzhenica</name>
    <dbReference type="NCBI Taxonomy" id="1088818"/>
    <lineage>
        <taxon>Eukaryota</taxon>
        <taxon>Viridiplantae</taxon>
        <taxon>Streptophyta</taxon>
        <taxon>Embryophyta</taxon>
        <taxon>Tracheophyta</taxon>
        <taxon>Spermatophyta</taxon>
        <taxon>Magnoliopsida</taxon>
        <taxon>Liliopsida</taxon>
        <taxon>Asparagales</taxon>
        <taxon>Orchidaceae</taxon>
        <taxon>Apostasioideae</taxon>
        <taxon>Apostasia</taxon>
    </lineage>
</organism>
<gene>
    <name evidence="3" type="ORF">AXF42_Ash018963</name>
</gene>